<name>C0DUV7_EIKCO</name>
<evidence type="ECO:0000313" key="1">
    <source>
        <dbReference type="EMBL" id="EEG24505.1"/>
    </source>
</evidence>
<comment type="caution">
    <text evidence="1">The sequence shown here is derived from an EMBL/GenBank/DDBJ whole genome shotgun (WGS) entry which is preliminary data.</text>
</comment>
<dbReference type="AlphaFoldDB" id="C0DUV7"/>
<accession>C0DUV7</accession>
<protein>
    <submittedName>
        <fullName evidence="1">Uncharacterized protein</fullName>
    </submittedName>
</protein>
<gene>
    <name evidence="1" type="ORF">EIKCOROL_01145</name>
</gene>
<sequence length="50" mass="5552">MAEHGAKGYLKCLALQQPARLNISTLLKPYFQVALPNNRLAETQPASKKQ</sequence>
<evidence type="ECO:0000313" key="2">
    <source>
        <dbReference type="Proteomes" id="UP000005837"/>
    </source>
</evidence>
<dbReference type="EMBL" id="ACEA01000017">
    <property type="protein sequence ID" value="EEG24505.1"/>
    <property type="molecule type" value="Genomic_DNA"/>
</dbReference>
<reference evidence="1 2" key="1">
    <citation type="submission" date="2009-01" db="EMBL/GenBank/DDBJ databases">
        <authorList>
            <person name="Fulton L."/>
            <person name="Clifton S."/>
            <person name="Chinwalla A.T."/>
            <person name="Mitreva M."/>
            <person name="Sodergren E."/>
            <person name="Weinstock G."/>
            <person name="Clifton S."/>
            <person name="Dooling D.J."/>
            <person name="Fulton B."/>
            <person name="Minx P."/>
            <person name="Pepin K.H."/>
            <person name="Johnson M."/>
            <person name="Bhonagiri V."/>
            <person name="Nash W.E."/>
            <person name="Mardis E.R."/>
            <person name="Wilson R.K."/>
        </authorList>
    </citation>
    <scope>NUCLEOTIDE SEQUENCE [LARGE SCALE GENOMIC DNA]</scope>
    <source>
        <strain evidence="1 2">ATCC 23834</strain>
    </source>
</reference>
<organism evidence="1 2">
    <name type="scientific">Eikenella corrodens ATCC 23834</name>
    <dbReference type="NCBI Taxonomy" id="546274"/>
    <lineage>
        <taxon>Bacteria</taxon>
        <taxon>Pseudomonadati</taxon>
        <taxon>Pseudomonadota</taxon>
        <taxon>Betaproteobacteria</taxon>
        <taxon>Neisseriales</taxon>
        <taxon>Neisseriaceae</taxon>
        <taxon>Eikenella</taxon>
    </lineage>
</organism>
<dbReference type="HOGENOM" id="CLU_3117364_0_0_4"/>
<dbReference type="Proteomes" id="UP000005837">
    <property type="component" value="Unassembled WGS sequence"/>
</dbReference>
<proteinExistence type="predicted"/>